<organism evidence="1 2">
    <name type="scientific">Triticum urartu</name>
    <name type="common">Red wild einkorn</name>
    <name type="synonym">Crithodium urartu</name>
    <dbReference type="NCBI Taxonomy" id="4572"/>
    <lineage>
        <taxon>Eukaryota</taxon>
        <taxon>Viridiplantae</taxon>
        <taxon>Streptophyta</taxon>
        <taxon>Embryophyta</taxon>
        <taxon>Tracheophyta</taxon>
        <taxon>Spermatophyta</taxon>
        <taxon>Magnoliopsida</taxon>
        <taxon>Liliopsida</taxon>
        <taxon>Poales</taxon>
        <taxon>Poaceae</taxon>
        <taxon>BOP clade</taxon>
        <taxon>Pooideae</taxon>
        <taxon>Triticodae</taxon>
        <taxon>Triticeae</taxon>
        <taxon>Triticinae</taxon>
        <taxon>Triticum</taxon>
    </lineage>
</organism>
<dbReference type="Gene3D" id="3.90.70.10">
    <property type="entry name" value="Cysteine proteinases"/>
    <property type="match status" value="1"/>
</dbReference>
<accession>A0A8R7QH23</accession>
<dbReference type="InterPro" id="IPR038765">
    <property type="entry name" value="Papain-like_cys_pep_sf"/>
</dbReference>
<proteinExistence type="predicted"/>
<keyword evidence="2" id="KW-1185">Reference proteome</keyword>
<dbReference type="Proteomes" id="UP000015106">
    <property type="component" value="Chromosome 5"/>
</dbReference>
<dbReference type="AlphaFoldDB" id="A0A8R7QH23"/>
<evidence type="ECO:0000313" key="2">
    <source>
        <dbReference type="Proteomes" id="UP000015106"/>
    </source>
</evidence>
<evidence type="ECO:0000313" key="1">
    <source>
        <dbReference type="EnsemblPlants" id="TuG1812G0500003162.01.T01"/>
    </source>
</evidence>
<dbReference type="Gramene" id="TuG1812G0500003162.01.T01">
    <property type="protein sequence ID" value="TuG1812G0500003162.01.T01"/>
    <property type="gene ID" value="TuG1812G0500003162.01"/>
</dbReference>
<reference evidence="1" key="2">
    <citation type="submission" date="2018-03" db="EMBL/GenBank/DDBJ databases">
        <title>The Triticum urartu genome reveals the dynamic nature of wheat genome evolution.</title>
        <authorList>
            <person name="Ling H."/>
            <person name="Ma B."/>
            <person name="Shi X."/>
            <person name="Liu H."/>
            <person name="Dong L."/>
            <person name="Sun H."/>
            <person name="Cao Y."/>
            <person name="Gao Q."/>
            <person name="Zheng S."/>
            <person name="Li Y."/>
            <person name="Yu Y."/>
            <person name="Du H."/>
            <person name="Qi M."/>
            <person name="Li Y."/>
            <person name="Yu H."/>
            <person name="Cui Y."/>
            <person name="Wang N."/>
            <person name="Chen C."/>
            <person name="Wu H."/>
            <person name="Zhao Y."/>
            <person name="Zhang J."/>
            <person name="Li Y."/>
            <person name="Zhou W."/>
            <person name="Zhang B."/>
            <person name="Hu W."/>
            <person name="Eijk M."/>
            <person name="Tang J."/>
            <person name="Witsenboer H."/>
            <person name="Zhao S."/>
            <person name="Li Z."/>
            <person name="Zhang A."/>
            <person name="Wang D."/>
            <person name="Liang C."/>
        </authorList>
    </citation>
    <scope>NUCLEOTIDE SEQUENCE [LARGE SCALE GENOMIC DNA]</scope>
    <source>
        <strain evidence="1">cv. G1812</strain>
    </source>
</reference>
<reference evidence="1" key="3">
    <citation type="submission" date="2022-06" db="UniProtKB">
        <authorList>
            <consortium name="EnsemblPlants"/>
        </authorList>
    </citation>
    <scope>IDENTIFICATION</scope>
</reference>
<evidence type="ECO:0008006" key="3">
    <source>
        <dbReference type="Google" id="ProtNLM"/>
    </source>
</evidence>
<protein>
    <recommendedName>
        <fullName evidence="3">USP domain-containing protein</fullName>
    </recommendedName>
</protein>
<reference evidence="2" key="1">
    <citation type="journal article" date="2013" name="Nature">
        <title>Draft genome of the wheat A-genome progenitor Triticum urartu.</title>
        <authorList>
            <person name="Ling H.Q."/>
            <person name="Zhao S."/>
            <person name="Liu D."/>
            <person name="Wang J."/>
            <person name="Sun H."/>
            <person name="Zhang C."/>
            <person name="Fan H."/>
            <person name="Li D."/>
            <person name="Dong L."/>
            <person name="Tao Y."/>
            <person name="Gao C."/>
            <person name="Wu H."/>
            <person name="Li Y."/>
            <person name="Cui Y."/>
            <person name="Guo X."/>
            <person name="Zheng S."/>
            <person name="Wang B."/>
            <person name="Yu K."/>
            <person name="Liang Q."/>
            <person name="Yang W."/>
            <person name="Lou X."/>
            <person name="Chen J."/>
            <person name="Feng M."/>
            <person name="Jian J."/>
            <person name="Zhang X."/>
            <person name="Luo G."/>
            <person name="Jiang Y."/>
            <person name="Liu J."/>
            <person name="Wang Z."/>
            <person name="Sha Y."/>
            <person name="Zhang B."/>
            <person name="Wu H."/>
            <person name="Tang D."/>
            <person name="Shen Q."/>
            <person name="Xue P."/>
            <person name="Zou S."/>
            <person name="Wang X."/>
            <person name="Liu X."/>
            <person name="Wang F."/>
            <person name="Yang Y."/>
            <person name="An X."/>
            <person name="Dong Z."/>
            <person name="Zhang K."/>
            <person name="Zhang X."/>
            <person name="Luo M.C."/>
            <person name="Dvorak J."/>
            <person name="Tong Y."/>
            <person name="Wang J."/>
            <person name="Yang H."/>
            <person name="Li Z."/>
            <person name="Wang D."/>
            <person name="Zhang A."/>
            <person name="Wang J."/>
        </authorList>
    </citation>
    <scope>NUCLEOTIDE SEQUENCE</scope>
    <source>
        <strain evidence="2">cv. G1812</strain>
    </source>
</reference>
<dbReference type="EnsemblPlants" id="TuG1812G0500003162.01.T01">
    <property type="protein sequence ID" value="TuG1812G0500003162.01.T01"/>
    <property type="gene ID" value="TuG1812G0500003162.01"/>
</dbReference>
<sequence>APAAEKPLTRGAVPVGVPAAPTPSAVSGDSFLRGQGWGRFQGLPNLGNTTCFFNAVLQSLQGLVRFRSMMVGPDVPSGLEPLLCHSRSCSNSTIRIPLFLVQNSFRCLDLKIMTSPLIG</sequence>
<name>A0A8R7QH23_TRIUA</name>
<dbReference type="SUPFAM" id="SSF54001">
    <property type="entry name" value="Cysteine proteinases"/>
    <property type="match status" value="1"/>
</dbReference>